<proteinExistence type="predicted"/>
<accession>A0A8S5MW53</accession>
<name>A0A8S5MW53_9CAUD</name>
<dbReference type="EMBL" id="BK015006">
    <property type="protein sequence ID" value="DAD86637.1"/>
    <property type="molecule type" value="Genomic_DNA"/>
</dbReference>
<reference evidence="1" key="1">
    <citation type="journal article" date="2021" name="Proc. Natl. Acad. Sci. U.S.A.">
        <title>A Catalog of Tens of Thousands of Viruses from Human Metagenomes Reveals Hidden Associations with Chronic Diseases.</title>
        <authorList>
            <person name="Tisza M.J."/>
            <person name="Buck C.B."/>
        </authorList>
    </citation>
    <scope>NUCLEOTIDE SEQUENCE</scope>
    <source>
        <strain evidence="1">Ct3wi9</strain>
    </source>
</reference>
<protein>
    <submittedName>
        <fullName evidence="1">Uncharacterized protein</fullName>
    </submittedName>
</protein>
<evidence type="ECO:0000313" key="1">
    <source>
        <dbReference type="EMBL" id="DAD86637.1"/>
    </source>
</evidence>
<sequence length="141" mass="16415">MIADYTPPKLETRDVLITTPEQEHEFFKYIEVGYHIPKDDTPVEVDEGLVFLNHPTNDVGQKVVDMFKFINKDKEIGTLHVAHGNNRLISVGKNNPVIIFINVLSEGKRFYRYTLKELTSLYNNQMDKLHPENKVLKFLKQ</sequence>
<organism evidence="1">
    <name type="scientific">Myoviridae sp. ct3wi9</name>
    <dbReference type="NCBI Taxonomy" id="2826610"/>
    <lineage>
        <taxon>Viruses</taxon>
        <taxon>Duplodnaviria</taxon>
        <taxon>Heunggongvirae</taxon>
        <taxon>Uroviricota</taxon>
        <taxon>Caudoviricetes</taxon>
    </lineage>
</organism>